<feature type="transmembrane region" description="Helical" evidence="1">
    <location>
        <begin position="47"/>
        <end position="68"/>
    </location>
</feature>
<reference evidence="3 4" key="1">
    <citation type="journal article" date="2014" name="BMC Genomics">
        <title>Genome and secretome analysis of the hemibiotrophic fungal pathogen, Moniliophthora roreri, which causes frosty pod rot disease of cacao: mechanisms of the biotrophic and necrotrophic phases.</title>
        <authorList>
            <person name="Meinhardt L.W."/>
            <person name="Costa G.G.L."/>
            <person name="Thomazella D.P.T."/>
            <person name="Teixeira P.J.P.L."/>
            <person name="Carazzolle M.F."/>
            <person name="Schuster S.C."/>
            <person name="Carlson J.E."/>
            <person name="Guiltinan M.J."/>
            <person name="Mieczkowski P."/>
            <person name="Farmer A."/>
            <person name="Ramaraj T."/>
            <person name="Crozier J."/>
            <person name="Davis R.E."/>
            <person name="Shao J."/>
            <person name="Melnick R.L."/>
            <person name="Pereira G.A.G."/>
            <person name="Bailey B.A."/>
        </authorList>
    </citation>
    <scope>NUCLEOTIDE SEQUENCE [LARGE SCALE GENOMIC DNA]</scope>
    <source>
        <strain evidence="3 4">MCA 2997</strain>
    </source>
</reference>
<dbReference type="KEGG" id="mrr:Moror_14633"/>
<feature type="transmembrane region" description="Helical" evidence="1">
    <location>
        <begin position="199"/>
        <end position="220"/>
    </location>
</feature>
<name>V2XL70_MONRO</name>
<protein>
    <recommendedName>
        <fullName evidence="2">DUF6534 domain-containing protein</fullName>
    </recommendedName>
</protein>
<keyword evidence="1" id="KW-0812">Transmembrane</keyword>
<evidence type="ECO:0000256" key="1">
    <source>
        <dbReference type="SAM" id="Phobius"/>
    </source>
</evidence>
<dbReference type="HOGENOM" id="CLU_046025_2_0_1"/>
<feature type="domain" description="DUF6534" evidence="2">
    <location>
        <begin position="165"/>
        <end position="248"/>
    </location>
</feature>
<organism evidence="3 4">
    <name type="scientific">Moniliophthora roreri (strain MCA 2997)</name>
    <name type="common">Cocoa frosty pod rot fungus</name>
    <name type="synonym">Crinipellis roreri</name>
    <dbReference type="NCBI Taxonomy" id="1381753"/>
    <lineage>
        <taxon>Eukaryota</taxon>
        <taxon>Fungi</taxon>
        <taxon>Dikarya</taxon>
        <taxon>Basidiomycota</taxon>
        <taxon>Agaricomycotina</taxon>
        <taxon>Agaricomycetes</taxon>
        <taxon>Agaricomycetidae</taxon>
        <taxon>Agaricales</taxon>
        <taxon>Marasmiineae</taxon>
        <taxon>Marasmiaceae</taxon>
        <taxon>Moniliophthora</taxon>
    </lineage>
</organism>
<dbReference type="Proteomes" id="UP000017559">
    <property type="component" value="Unassembled WGS sequence"/>
</dbReference>
<evidence type="ECO:0000313" key="3">
    <source>
        <dbReference type="EMBL" id="ESK93220.1"/>
    </source>
</evidence>
<keyword evidence="4" id="KW-1185">Reference proteome</keyword>
<dbReference type="EMBL" id="AWSO01000220">
    <property type="protein sequence ID" value="ESK93220.1"/>
    <property type="molecule type" value="Genomic_DNA"/>
</dbReference>
<dbReference type="PANTHER" id="PTHR40465:SF1">
    <property type="entry name" value="DUF6534 DOMAIN-CONTAINING PROTEIN"/>
    <property type="match status" value="1"/>
</dbReference>
<keyword evidence="1" id="KW-1133">Transmembrane helix</keyword>
<dbReference type="InterPro" id="IPR045339">
    <property type="entry name" value="DUF6534"/>
</dbReference>
<dbReference type="OrthoDB" id="3183258at2759"/>
<proteinExistence type="predicted"/>
<dbReference type="AlphaFoldDB" id="V2XL70"/>
<feature type="transmembrane region" description="Helical" evidence="1">
    <location>
        <begin position="12"/>
        <end position="35"/>
    </location>
</feature>
<evidence type="ECO:0000259" key="2">
    <source>
        <dbReference type="Pfam" id="PF20152"/>
    </source>
</evidence>
<comment type="caution">
    <text evidence="3">The sequence shown here is derived from an EMBL/GenBank/DDBJ whole genome shotgun (WGS) entry which is preliminary data.</text>
</comment>
<dbReference type="PANTHER" id="PTHR40465">
    <property type="entry name" value="CHROMOSOME 1, WHOLE GENOME SHOTGUN SEQUENCE"/>
    <property type="match status" value="1"/>
</dbReference>
<keyword evidence="1" id="KW-0472">Membrane</keyword>
<gene>
    <name evidence="3" type="ORF">Moror_14633</name>
</gene>
<feature type="transmembrane region" description="Helical" evidence="1">
    <location>
        <begin position="153"/>
        <end position="179"/>
    </location>
</feature>
<feature type="transmembrane region" description="Helical" evidence="1">
    <location>
        <begin position="118"/>
        <end position="141"/>
    </location>
</feature>
<dbReference type="Pfam" id="PF20152">
    <property type="entry name" value="DUF6534"/>
    <property type="match status" value="1"/>
</dbReference>
<evidence type="ECO:0000313" key="4">
    <source>
        <dbReference type="Proteomes" id="UP000017559"/>
    </source>
</evidence>
<feature type="transmembrane region" description="Helical" evidence="1">
    <location>
        <begin position="88"/>
        <end position="106"/>
    </location>
</feature>
<sequence>MVQSPAELTHGPLFIGAILTILLFGISVTQTWVYWSTYNKDHWFLRYFVLLLFIADAVHCVFITIYLYDSVIIHFGDVAFLAAPNWVFNAEPALSGMISGIVQAFFGWRVKILTGSWILLVIIEFCSVVAFFMGIATAIASGIVKTFADQRKFFIVVILWLVSTTLADIVITTTLVIYLKQHKTGFKQTDSQLDRIIRLTIQTGLLTAIWAMVDLLVYLLDPTGTHLIFNCVLPKLYTISLLSSLNSRGWRLTDSENILSYVSQDSIGLRHVGGHSADFRTSRPEVFVHVESEEIVEEAEKRDRSILARKNLTVV</sequence>
<accession>V2XL70</accession>